<proteinExistence type="predicted"/>
<gene>
    <name evidence="2" type="ORF">OF365_01180</name>
</gene>
<dbReference type="PROSITE" id="PS51257">
    <property type="entry name" value="PROKAR_LIPOPROTEIN"/>
    <property type="match status" value="1"/>
</dbReference>
<evidence type="ECO:0000313" key="3">
    <source>
        <dbReference type="Proteomes" id="UP001207252"/>
    </source>
</evidence>
<evidence type="ECO:0008006" key="4">
    <source>
        <dbReference type="Google" id="ProtNLM"/>
    </source>
</evidence>
<keyword evidence="3" id="KW-1185">Reference proteome</keyword>
<sequence length="286" mass="32762">MQNKKKKRWMFSMIGLSFVIFGFGVGMSSCKQIREHPQKTPKKQPLTPNQQRGFAESKPDSKQVDNFAQGIIYDSKQPLPVPKEFANSNKTQMIVGNQQLNGKILGLDDDNELMFFGYYLAVSDANGNIHVHPHIIQPIELVLWENQWYDEDWNENNPYIQVPNDPVVKISEGGILKNVRIYYANHNHLGNLIFDDFIVRVDGIGSSSSFIQKPTNFDDDWRYVSIDIPFDVQYLQAKLTKAKKNQQKYSAIRITGLSFVHTHGNNVIGAELTIQFKNPIYIKVVD</sequence>
<name>A0ABT3BP01_9BACT</name>
<dbReference type="RefSeq" id="WP_263817783.1">
    <property type="nucleotide sequence ID" value="NZ_JAOXHJ010000002.1"/>
</dbReference>
<dbReference type="EMBL" id="JAOXHJ010000002">
    <property type="protein sequence ID" value="MCV3753979.1"/>
    <property type="molecule type" value="Genomic_DNA"/>
</dbReference>
<protein>
    <recommendedName>
        <fullName evidence="4">DUF31 domain-containing protein</fullName>
    </recommendedName>
</protein>
<accession>A0ABT3BP01</accession>
<dbReference type="Proteomes" id="UP001207252">
    <property type="component" value="Unassembled WGS sequence"/>
</dbReference>
<comment type="caution">
    <text evidence="2">The sequence shown here is derived from an EMBL/GenBank/DDBJ whole genome shotgun (WGS) entry which is preliminary data.</text>
</comment>
<reference evidence="2 3" key="1">
    <citation type="journal article" date="2020" name="Int. J. Syst. Evol. Microbiol.">
        <title>Ureaplasma miroungigenitalium sp. nov. isolated from northern elephant seals (Mirounga angustirostris) and Ureaplasma zalophigenitalium sp. nov. isolated from California sea lions (Zalophus californianus).</title>
        <authorList>
            <person name="Volokhov D.V."/>
            <person name="Gulland F.M."/>
            <person name="Gao Y."/>
            <person name="Chizhikov V.E."/>
        </authorList>
    </citation>
    <scope>NUCLEOTIDE SEQUENCE [LARGE SCALE GENOMIC DNA]</scope>
    <source>
        <strain evidence="2 3">CSL7644-GEN</strain>
    </source>
</reference>
<organism evidence="2 3">
    <name type="scientific">Ureaplasma zalophigenitalium</name>
    <dbReference type="NCBI Taxonomy" id="907723"/>
    <lineage>
        <taxon>Bacteria</taxon>
        <taxon>Bacillati</taxon>
        <taxon>Mycoplasmatota</taxon>
        <taxon>Mycoplasmoidales</taxon>
        <taxon>Mycoplasmoidaceae</taxon>
        <taxon>Ureaplasma</taxon>
    </lineage>
</organism>
<feature type="region of interest" description="Disordered" evidence="1">
    <location>
        <begin position="34"/>
        <end position="62"/>
    </location>
</feature>
<evidence type="ECO:0000256" key="1">
    <source>
        <dbReference type="SAM" id="MobiDB-lite"/>
    </source>
</evidence>
<evidence type="ECO:0000313" key="2">
    <source>
        <dbReference type="EMBL" id="MCV3753979.1"/>
    </source>
</evidence>